<name>A0A256G6T7_9HYPH</name>
<evidence type="ECO:0000313" key="2">
    <source>
        <dbReference type="EMBL" id="OYR22784.1"/>
    </source>
</evidence>
<dbReference type="Proteomes" id="UP000216188">
    <property type="component" value="Unassembled WGS sequence"/>
</dbReference>
<accession>A0A256G6T7</accession>
<evidence type="ECO:0000259" key="1">
    <source>
        <dbReference type="Pfam" id="PF00535"/>
    </source>
</evidence>
<dbReference type="PANTHER" id="PTHR43685">
    <property type="entry name" value="GLYCOSYLTRANSFERASE"/>
    <property type="match status" value="1"/>
</dbReference>
<dbReference type="InterPro" id="IPR001173">
    <property type="entry name" value="Glyco_trans_2-like"/>
</dbReference>
<dbReference type="Pfam" id="PF00535">
    <property type="entry name" value="Glycos_transf_2"/>
    <property type="match status" value="1"/>
</dbReference>
<organism evidence="2 3">
    <name type="scientific">Brucella pseudogrignonensis</name>
    <dbReference type="NCBI Taxonomy" id="419475"/>
    <lineage>
        <taxon>Bacteria</taxon>
        <taxon>Pseudomonadati</taxon>
        <taxon>Pseudomonadota</taxon>
        <taxon>Alphaproteobacteria</taxon>
        <taxon>Hyphomicrobiales</taxon>
        <taxon>Brucellaceae</taxon>
        <taxon>Brucella/Ochrobactrum group</taxon>
        <taxon>Brucella</taxon>
    </lineage>
</organism>
<dbReference type="Gene3D" id="3.90.550.10">
    <property type="entry name" value="Spore Coat Polysaccharide Biosynthesis Protein SpsA, Chain A"/>
    <property type="match status" value="1"/>
</dbReference>
<feature type="domain" description="Glycosyltransferase 2-like" evidence="1">
    <location>
        <begin position="66"/>
        <end position="190"/>
    </location>
</feature>
<dbReference type="EMBL" id="NNRM01000043">
    <property type="protein sequence ID" value="OYR22784.1"/>
    <property type="molecule type" value="Genomic_DNA"/>
</dbReference>
<dbReference type="GO" id="GO:0016740">
    <property type="term" value="F:transferase activity"/>
    <property type="evidence" value="ECO:0007669"/>
    <property type="project" value="UniProtKB-KW"/>
</dbReference>
<dbReference type="InterPro" id="IPR029044">
    <property type="entry name" value="Nucleotide-diphossugar_trans"/>
</dbReference>
<keyword evidence="2" id="KW-0808">Transferase</keyword>
<protein>
    <submittedName>
        <fullName evidence="2">Glycosyl transferase 2 family protein</fullName>
    </submittedName>
</protein>
<dbReference type="CDD" id="cd00761">
    <property type="entry name" value="Glyco_tranf_GTA_type"/>
    <property type="match status" value="1"/>
</dbReference>
<reference evidence="2 3" key="1">
    <citation type="submission" date="2017-07" db="EMBL/GenBank/DDBJ databases">
        <title>Phylogenetic study on the rhizospheric bacterium Ochrobactrum sp. A44.</title>
        <authorList>
            <person name="Krzyzanowska D.M."/>
            <person name="Ossowicki A."/>
            <person name="Rajewska M."/>
            <person name="Maciag T."/>
            <person name="Kaczynski Z."/>
            <person name="Czerwicka M."/>
            <person name="Jafra S."/>
        </authorList>
    </citation>
    <scope>NUCLEOTIDE SEQUENCE [LARGE SCALE GENOMIC DNA]</scope>
    <source>
        <strain evidence="2 3">CCUG 30717</strain>
    </source>
</reference>
<dbReference type="AlphaFoldDB" id="A0A256G6T7"/>
<dbReference type="PANTHER" id="PTHR43685:SF2">
    <property type="entry name" value="GLYCOSYLTRANSFERASE 2-LIKE DOMAIN-CONTAINING PROTEIN"/>
    <property type="match status" value="1"/>
</dbReference>
<dbReference type="SUPFAM" id="SSF53448">
    <property type="entry name" value="Nucleotide-diphospho-sugar transferases"/>
    <property type="match status" value="1"/>
</dbReference>
<sequence>MEISKTLDLKKQNGEESSKSIENRQFFNCLNQSATEQRIAVNETRRVCPLFLQTFNSVIVLMPKVSVVIPAYNAADTISRALDSLKRQSRDDFEVILVDDMSTDETVKIAAQHVLTLQGKLRVCSQPHNAGPAAARNKGWSLARANYVAFLDADDAWHKDKLKWQIAIMDSGADISGHRTPLIHSGFELKDMLPRAVTTRNLRHRDVLLKNPFNTSSVIIRRDLPLRFSEQLQRTEDYLLWCEVIMAGYRSVALDPPLAFVFKPFYGYAGLSANLHAMQKGEITVYDRLYETRQISRTTCFGLKAWSYIRYWRRLLVSRIRASSVQ</sequence>
<comment type="caution">
    <text evidence="2">The sequence shown here is derived from an EMBL/GenBank/DDBJ whole genome shotgun (WGS) entry which is preliminary data.</text>
</comment>
<keyword evidence="3" id="KW-1185">Reference proteome</keyword>
<evidence type="ECO:0000313" key="3">
    <source>
        <dbReference type="Proteomes" id="UP000216188"/>
    </source>
</evidence>
<gene>
    <name evidence="2" type="ORF">CEV34_4176</name>
</gene>
<proteinExistence type="predicted"/>
<dbReference type="InterPro" id="IPR050834">
    <property type="entry name" value="Glycosyltransf_2"/>
</dbReference>
<dbReference type="RefSeq" id="WP_094544346.1">
    <property type="nucleotide sequence ID" value="NZ_JBHEEM010000021.1"/>
</dbReference>